<dbReference type="Proteomes" id="UP000245728">
    <property type="component" value="Chromosome"/>
</dbReference>
<feature type="region of interest" description="Disordered" evidence="1">
    <location>
        <begin position="113"/>
        <end position="132"/>
    </location>
</feature>
<dbReference type="OrthoDB" id="9806524at2"/>
<keyword evidence="3" id="KW-1185">Reference proteome</keyword>
<dbReference type="Pfam" id="PF07277">
    <property type="entry name" value="SapC"/>
    <property type="match status" value="1"/>
</dbReference>
<evidence type="ECO:0000313" key="2">
    <source>
        <dbReference type="EMBL" id="AWL10753.1"/>
    </source>
</evidence>
<dbReference type="KEGG" id="salh:HMF8227_00245"/>
<dbReference type="InterPro" id="IPR010836">
    <property type="entry name" value="SapC"/>
</dbReference>
<organism evidence="2 3">
    <name type="scientific">Saliniradius amylolyticus</name>
    <dbReference type="NCBI Taxonomy" id="2183582"/>
    <lineage>
        <taxon>Bacteria</taxon>
        <taxon>Pseudomonadati</taxon>
        <taxon>Pseudomonadota</taxon>
        <taxon>Gammaproteobacteria</taxon>
        <taxon>Alteromonadales</taxon>
        <taxon>Alteromonadaceae</taxon>
        <taxon>Saliniradius</taxon>
    </lineage>
</organism>
<evidence type="ECO:0008006" key="4">
    <source>
        <dbReference type="Google" id="ProtNLM"/>
    </source>
</evidence>
<dbReference type="EMBL" id="CP029347">
    <property type="protein sequence ID" value="AWL10753.1"/>
    <property type="molecule type" value="Genomic_DNA"/>
</dbReference>
<evidence type="ECO:0000313" key="3">
    <source>
        <dbReference type="Proteomes" id="UP000245728"/>
    </source>
</evidence>
<evidence type="ECO:0000256" key="1">
    <source>
        <dbReference type="SAM" id="MobiDB-lite"/>
    </source>
</evidence>
<sequence length="237" mass="26545">MVSAVAVLTPDEHSSLKLNRQQQDLSHCRDKHMVALTAAEFPQAGGSFPILFVQDPDSGEFRSIGLLGLQPGQNLMVEDNRWLASYMPLSLRNYPFLLVSGNDGDQEHQAIGVDTNSPNLSQTEGEPLFDDTGEPSPLLEQIRDQLAQTHQQATVTSHLLNELAQHKVFKPQHINIKQPDGSTQTVEGFYCISQQKLNELDAETFIRWRDQGYLPAIYAHLASLNTVHELVKRLHQD</sequence>
<name>A0A2S2DZH2_9ALTE</name>
<reference evidence="2 3" key="1">
    <citation type="submission" date="2018-05" db="EMBL/GenBank/DDBJ databases">
        <title>Salinimonas sp. HMF8227 Genome sequencing and assembly.</title>
        <authorList>
            <person name="Kang H."/>
            <person name="Kang J."/>
            <person name="Cha I."/>
            <person name="Kim H."/>
            <person name="Joh K."/>
        </authorList>
    </citation>
    <scope>NUCLEOTIDE SEQUENCE [LARGE SCALE GENOMIC DNA]</scope>
    <source>
        <strain evidence="2 3">HMF8227</strain>
    </source>
</reference>
<dbReference type="AlphaFoldDB" id="A0A2S2DZH2"/>
<gene>
    <name evidence="2" type="ORF">HMF8227_00245</name>
</gene>
<protein>
    <recommendedName>
        <fullName evidence="4">SapC family protein</fullName>
    </recommendedName>
</protein>
<accession>A0A2S2DZH2</accession>
<dbReference type="RefSeq" id="WP_109338443.1">
    <property type="nucleotide sequence ID" value="NZ_CP029347.1"/>
</dbReference>
<feature type="compositionally biased region" description="Polar residues" evidence="1">
    <location>
        <begin position="114"/>
        <end position="124"/>
    </location>
</feature>
<proteinExistence type="predicted"/>